<name>A0A368JSC6_9BACT</name>
<dbReference type="InterPro" id="IPR010287">
    <property type="entry name" value="DUF892_YciF-like"/>
</dbReference>
<sequence>MLTFPGSKAKSPAQIQFSERRFWYVSFKQHLKMAVSKGEYGTLRMLAGGLGYSKAAELLEQTLAEENKTDAHLTEIAEDSVNESAKQE</sequence>
<protein>
    <submittedName>
        <fullName evidence="1">DUF892 family protein</fullName>
    </submittedName>
</protein>
<keyword evidence="2" id="KW-1185">Reference proteome</keyword>
<dbReference type="Gene3D" id="1.20.1260.10">
    <property type="match status" value="1"/>
</dbReference>
<reference evidence="1 2" key="1">
    <citation type="submission" date="2018-07" db="EMBL/GenBank/DDBJ databases">
        <title>Genome analysis of Larkinella rosea.</title>
        <authorList>
            <person name="Zhou Z."/>
            <person name="Wang G."/>
        </authorList>
    </citation>
    <scope>NUCLEOTIDE SEQUENCE [LARGE SCALE GENOMIC DNA]</scope>
    <source>
        <strain evidence="2">zzj9</strain>
    </source>
</reference>
<accession>A0A368JSC6</accession>
<gene>
    <name evidence="1" type="ORF">DUE52_06205</name>
</gene>
<organism evidence="1 2">
    <name type="scientific">Larkinella punicea</name>
    <dbReference type="NCBI Taxonomy" id="2315727"/>
    <lineage>
        <taxon>Bacteria</taxon>
        <taxon>Pseudomonadati</taxon>
        <taxon>Bacteroidota</taxon>
        <taxon>Cytophagia</taxon>
        <taxon>Cytophagales</taxon>
        <taxon>Spirosomataceae</taxon>
        <taxon>Larkinella</taxon>
    </lineage>
</organism>
<dbReference type="InterPro" id="IPR009078">
    <property type="entry name" value="Ferritin-like_SF"/>
</dbReference>
<dbReference type="AlphaFoldDB" id="A0A368JSC6"/>
<comment type="caution">
    <text evidence="1">The sequence shown here is derived from an EMBL/GenBank/DDBJ whole genome shotgun (WGS) entry which is preliminary data.</text>
</comment>
<evidence type="ECO:0000313" key="2">
    <source>
        <dbReference type="Proteomes" id="UP000253383"/>
    </source>
</evidence>
<proteinExistence type="predicted"/>
<evidence type="ECO:0000313" key="1">
    <source>
        <dbReference type="EMBL" id="RCR70538.1"/>
    </source>
</evidence>
<dbReference type="EMBL" id="QOWE01000004">
    <property type="protein sequence ID" value="RCR70538.1"/>
    <property type="molecule type" value="Genomic_DNA"/>
</dbReference>
<dbReference type="SUPFAM" id="SSF47240">
    <property type="entry name" value="Ferritin-like"/>
    <property type="match status" value="1"/>
</dbReference>
<dbReference type="RefSeq" id="WP_114405107.1">
    <property type="nucleotide sequence ID" value="NZ_QOWE01000004.1"/>
</dbReference>
<dbReference type="InterPro" id="IPR012347">
    <property type="entry name" value="Ferritin-like"/>
</dbReference>
<dbReference type="Pfam" id="PF05974">
    <property type="entry name" value="DUF892"/>
    <property type="match status" value="1"/>
</dbReference>
<dbReference type="Proteomes" id="UP000253383">
    <property type="component" value="Unassembled WGS sequence"/>
</dbReference>